<proteinExistence type="predicted"/>
<name>W2TWP0_NECAM</name>
<dbReference type="OrthoDB" id="5835829at2759"/>
<evidence type="ECO:0000313" key="1">
    <source>
        <dbReference type="EMBL" id="ETN85432.1"/>
    </source>
</evidence>
<reference evidence="2" key="1">
    <citation type="journal article" date="2014" name="Nat. Genet.">
        <title>Genome of the human hookworm Necator americanus.</title>
        <authorList>
            <person name="Tang Y.T."/>
            <person name="Gao X."/>
            <person name="Rosa B.A."/>
            <person name="Abubucker S."/>
            <person name="Hallsworth-Pepin K."/>
            <person name="Martin J."/>
            <person name="Tyagi R."/>
            <person name="Heizer E."/>
            <person name="Zhang X."/>
            <person name="Bhonagiri-Palsikar V."/>
            <person name="Minx P."/>
            <person name="Warren W.C."/>
            <person name="Wang Q."/>
            <person name="Zhan B."/>
            <person name="Hotez P.J."/>
            <person name="Sternberg P.W."/>
            <person name="Dougall A."/>
            <person name="Gaze S.T."/>
            <person name="Mulvenna J."/>
            <person name="Sotillo J."/>
            <person name="Ranganathan S."/>
            <person name="Rabelo E.M."/>
            <person name="Wilson R.K."/>
            <person name="Felgner P.L."/>
            <person name="Bethony J."/>
            <person name="Hawdon J.M."/>
            <person name="Gasser R.B."/>
            <person name="Loukas A."/>
            <person name="Mitreva M."/>
        </authorList>
    </citation>
    <scope>NUCLEOTIDE SEQUENCE [LARGE SCALE GENOMIC DNA]</scope>
</reference>
<evidence type="ECO:0000313" key="2">
    <source>
        <dbReference type="Proteomes" id="UP000053676"/>
    </source>
</evidence>
<sequence>MFDRRVWKSMQQGMRLILGSCKNIISNQEFLTWLQKERFDLAFAHVYQVCPIGLVQVGRIPTWIWLNRIVANPETELFREFIDPSFPNLADMAKECPLVGPSTDLKKKTASTLNSERSW</sequence>
<dbReference type="EMBL" id="KI657725">
    <property type="protein sequence ID" value="ETN85432.1"/>
    <property type="molecule type" value="Genomic_DNA"/>
</dbReference>
<gene>
    <name evidence="1" type="ORF">NECAME_06385</name>
</gene>
<dbReference type="KEGG" id="nai:NECAME_06385"/>
<accession>W2TWP0</accession>
<dbReference type="AlphaFoldDB" id="W2TWP0"/>
<protein>
    <submittedName>
        <fullName evidence="1">Uncharacterized protein</fullName>
    </submittedName>
</protein>
<keyword evidence="2" id="KW-1185">Reference proteome</keyword>
<dbReference type="Proteomes" id="UP000053676">
    <property type="component" value="Unassembled WGS sequence"/>
</dbReference>
<organism evidence="1 2">
    <name type="scientific">Necator americanus</name>
    <name type="common">Human hookworm</name>
    <dbReference type="NCBI Taxonomy" id="51031"/>
    <lineage>
        <taxon>Eukaryota</taxon>
        <taxon>Metazoa</taxon>
        <taxon>Ecdysozoa</taxon>
        <taxon>Nematoda</taxon>
        <taxon>Chromadorea</taxon>
        <taxon>Rhabditida</taxon>
        <taxon>Rhabditina</taxon>
        <taxon>Rhabditomorpha</taxon>
        <taxon>Strongyloidea</taxon>
        <taxon>Ancylostomatidae</taxon>
        <taxon>Bunostominae</taxon>
        <taxon>Necator</taxon>
    </lineage>
</organism>